<dbReference type="CDD" id="cd01335">
    <property type="entry name" value="Radical_SAM"/>
    <property type="match status" value="1"/>
</dbReference>
<dbReference type="InParanoid" id="A0A1Q6DUI3"/>
<dbReference type="InterPro" id="IPR058240">
    <property type="entry name" value="rSAM_sf"/>
</dbReference>
<dbReference type="InterPro" id="IPR013785">
    <property type="entry name" value="Aldolase_TIM"/>
</dbReference>
<name>A0A1Q6DUI3_METT1</name>
<evidence type="ECO:0000313" key="6">
    <source>
        <dbReference type="EMBL" id="OKY77997.1"/>
    </source>
</evidence>
<keyword evidence="7" id="KW-1185">Reference proteome</keyword>
<dbReference type="PANTHER" id="PTHR11228:SF7">
    <property type="entry name" value="PQQA PEPTIDE CYCLASE"/>
    <property type="match status" value="1"/>
</dbReference>
<dbReference type="Pfam" id="PF04055">
    <property type="entry name" value="Radical_SAM"/>
    <property type="match status" value="1"/>
</dbReference>
<dbReference type="PROSITE" id="PS51918">
    <property type="entry name" value="RADICAL_SAM"/>
    <property type="match status" value="1"/>
</dbReference>
<dbReference type="GO" id="GO:0046872">
    <property type="term" value="F:metal ion binding"/>
    <property type="evidence" value="ECO:0007669"/>
    <property type="project" value="UniProtKB-KW"/>
</dbReference>
<dbReference type="InterPro" id="IPR023885">
    <property type="entry name" value="4Fe4S-binding_SPASM_dom"/>
</dbReference>
<evidence type="ECO:0000256" key="2">
    <source>
        <dbReference type="ARBA" id="ARBA00022723"/>
    </source>
</evidence>
<protein>
    <submittedName>
        <fullName evidence="6">Radical SAM superfamily enzyme</fullName>
    </submittedName>
</protein>
<evidence type="ECO:0000256" key="4">
    <source>
        <dbReference type="ARBA" id="ARBA00023014"/>
    </source>
</evidence>
<keyword evidence="3" id="KW-0408">Iron</keyword>
<dbReference type="SFLD" id="SFLDG01386">
    <property type="entry name" value="main_SPASM_domain-containing"/>
    <property type="match status" value="1"/>
</dbReference>
<keyword evidence="1" id="KW-0949">S-adenosyl-L-methionine</keyword>
<dbReference type="GO" id="GO:0006783">
    <property type="term" value="P:heme biosynthetic process"/>
    <property type="evidence" value="ECO:0007669"/>
    <property type="project" value="TreeGrafter"/>
</dbReference>
<comment type="caution">
    <text evidence="6">The sequence shown here is derived from an EMBL/GenBank/DDBJ whole genome shotgun (WGS) entry which is preliminary data.</text>
</comment>
<keyword evidence="4" id="KW-0411">Iron-sulfur</keyword>
<dbReference type="Gene3D" id="3.20.20.70">
    <property type="entry name" value="Aldolase class I"/>
    <property type="match status" value="1"/>
</dbReference>
<dbReference type="InterPro" id="IPR007197">
    <property type="entry name" value="rSAM"/>
</dbReference>
<reference evidence="6" key="1">
    <citation type="submission" date="2016-12" db="EMBL/GenBank/DDBJ databases">
        <title>Discovery of methanogenic haloarchaea.</title>
        <authorList>
            <person name="Sorokin D.Y."/>
            <person name="Makarova K.S."/>
            <person name="Abbas B."/>
            <person name="Ferrer M."/>
            <person name="Golyshin P.N."/>
        </authorList>
    </citation>
    <scope>NUCLEOTIDE SEQUENCE [LARGE SCALE GENOMIC DNA]</scope>
    <source>
        <strain evidence="6">HMET1</strain>
    </source>
</reference>
<dbReference type="AlphaFoldDB" id="A0A1Q6DUI3"/>
<keyword evidence="2" id="KW-0479">Metal-binding</keyword>
<dbReference type="Proteomes" id="UP000185744">
    <property type="component" value="Unassembled WGS sequence"/>
</dbReference>
<gene>
    <name evidence="6" type="ORF">BTN85_0475</name>
</gene>
<evidence type="ECO:0000313" key="7">
    <source>
        <dbReference type="Proteomes" id="UP000185744"/>
    </source>
</evidence>
<evidence type="ECO:0000259" key="5">
    <source>
        <dbReference type="PROSITE" id="PS51918"/>
    </source>
</evidence>
<dbReference type="GO" id="GO:0003824">
    <property type="term" value="F:catalytic activity"/>
    <property type="evidence" value="ECO:0007669"/>
    <property type="project" value="InterPro"/>
</dbReference>
<dbReference type="InterPro" id="IPR006638">
    <property type="entry name" value="Elp3/MiaA/NifB-like_rSAM"/>
</dbReference>
<dbReference type="EMBL" id="MSDW01000001">
    <property type="protein sequence ID" value="OKY77997.1"/>
    <property type="molecule type" value="Genomic_DNA"/>
</dbReference>
<dbReference type="Pfam" id="PF13186">
    <property type="entry name" value="SPASM"/>
    <property type="match status" value="1"/>
</dbReference>
<dbReference type="GO" id="GO:0051536">
    <property type="term" value="F:iron-sulfur cluster binding"/>
    <property type="evidence" value="ECO:0007669"/>
    <property type="project" value="UniProtKB-KW"/>
</dbReference>
<evidence type="ECO:0000256" key="3">
    <source>
        <dbReference type="ARBA" id="ARBA00023004"/>
    </source>
</evidence>
<proteinExistence type="predicted"/>
<dbReference type="PANTHER" id="PTHR11228">
    <property type="entry name" value="RADICAL SAM DOMAIN PROTEIN"/>
    <property type="match status" value="1"/>
</dbReference>
<dbReference type="SFLD" id="SFLDG01067">
    <property type="entry name" value="SPASM/twitch_domain_containing"/>
    <property type="match status" value="1"/>
</dbReference>
<organism evidence="6 7">
    <name type="scientific">Methanohalarchaeum thermophilum</name>
    <dbReference type="NCBI Taxonomy" id="1903181"/>
    <lineage>
        <taxon>Archaea</taxon>
        <taxon>Methanobacteriati</taxon>
        <taxon>Methanobacteriota</taxon>
        <taxon>Methanonatronarchaeia</taxon>
        <taxon>Methanonatronarchaeales</taxon>
        <taxon>Methanonatronarchaeaceae</taxon>
        <taxon>Candidatus Methanohalarchaeum</taxon>
    </lineage>
</organism>
<dbReference type="SUPFAM" id="SSF102114">
    <property type="entry name" value="Radical SAM enzymes"/>
    <property type="match status" value="1"/>
</dbReference>
<dbReference type="SMART" id="SM00729">
    <property type="entry name" value="Elp3"/>
    <property type="match status" value="1"/>
</dbReference>
<sequence>MKSYSVYNGLGFDISLEVENNEANMVSKGIFSPIIDYITEGFNQHASLDKVAKSDPERVYITSMVPAVPSKPFDRLVKNQLKRKFLKRRPLESLMLLTTNRCQCDCNHCIVHGMEGENELTTAEMKEIIDEAIDLGAYHISFEGGEPTLRDDIFELIDYVDKDKASTHLISNGYKLDRDFIDRLNEKNLNCLHVSLDSPYKKDHNEFRGLEVFEKASNAVKYAKESDMLTVVEYTANPSNSSIDHLRDIYKHCNEINVDELLIDEVVPGGKWEYKEENLLSKEDYQRISKFKEKMNSKDTGPKVSTSYSYRKPEIMGCYGGRRWMWVSPNGELLPCFHTPLSFGNYRENSLSEVWKKMGSHHLFKRKKCTWKDSEYRENYYPCIQKAVKEDSQPCSISEAEKLE</sequence>
<accession>A0A1Q6DUI3</accession>
<dbReference type="SFLD" id="SFLDS00029">
    <property type="entry name" value="Radical_SAM"/>
    <property type="match status" value="1"/>
</dbReference>
<evidence type="ECO:0000256" key="1">
    <source>
        <dbReference type="ARBA" id="ARBA00022691"/>
    </source>
</evidence>
<dbReference type="InterPro" id="IPR050377">
    <property type="entry name" value="Radical_SAM_PqqE_MftC-like"/>
</dbReference>
<feature type="domain" description="Radical SAM core" evidence="5">
    <location>
        <begin position="88"/>
        <end position="299"/>
    </location>
</feature>
<dbReference type="STRING" id="1903181.BTN85_0475"/>